<evidence type="ECO:0000256" key="9">
    <source>
        <dbReference type="SAM" id="Phobius"/>
    </source>
</evidence>
<dbReference type="GO" id="GO:0016887">
    <property type="term" value="F:ATP hydrolysis activity"/>
    <property type="evidence" value="ECO:0007669"/>
    <property type="project" value="InterPro"/>
</dbReference>
<dbReference type="InterPro" id="IPR027417">
    <property type="entry name" value="P-loop_NTPase"/>
</dbReference>
<feature type="transmembrane region" description="Helical" evidence="9">
    <location>
        <begin position="527"/>
        <end position="546"/>
    </location>
</feature>
<evidence type="ECO:0000313" key="12">
    <source>
        <dbReference type="Proteomes" id="UP001358417"/>
    </source>
</evidence>
<dbReference type="InterPro" id="IPR043926">
    <property type="entry name" value="ABCG_dom"/>
</dbReference>
<feature type="transmembrane region" description="Helical" evidence="9">
    <location>
        <begin position="352"/>
        <end position="374"/>
    </location>
</feature>
<evidence type="ECO:0000256" key="3">
    <source>
        <dbReference type="ARBA" id="ARBA00022448"/>
    </source>
</evidence>
<sequence>MADIDPESVPSDFFTNTSVQSFSWHDLTVNVKDRKSKLPLTILDSCNGKVKAGQLVALMGPSGSGKTTLLNVLAMRSKVQWGGQVCVNSNSITKVSLRGLSRYVEQEDALIGSLTVRETVDFSARLALHGVRKEVRLALVQSLIKSLGLQKQQDTFIGTPIRKGISGGQKRRVSVASQLVTSPKVLFLDEPTSGLDSAASYEVMKMISEVTKRHNLIVIAAIHQPSTTTFELFDKLLLLSHGKTCYFGPIEQVVPYFEHVAPIPRQTNPAEFLLDLVNTDFTDMPSGKVDLEKIHDYWTKSEMHHSLQLMLVNEKPNEAGSLDHIQSSSHGSQLAAPMVLLHRNFIKSYRDLLAYGTRVAMYTGLAILMGTVWLRLDYTQSSIQPFINALFFGGAFMSFMAVAYVPSLIEDIWTFNKEYANGLYGPLSFMVSNFLIGIPWLLLITLIFSVITYWLSNFHQTAEGFWIWVLFLFLDLLAAESLVMLLSAIFPIFVVALAAIAFANGLWMSVGGFLVPLGKLNVFWKYVFHYIDYQAYVFQAMMVNQFKNTVYSCDLSGESSYYCMYKSDLESQGKIRGTAILEAYKYSSEDGKTWHWFGIMLAIIVGYRLLGFLALWARIRGSR</sequence>
<feature type="transmembrane region" description="Helical" evidence="9">
    <location>
        <begin position="465"/>
        <end position="486"/>
    </location>
</feature>
<dbReference type="InterPro" id="IPR017871">
    <property type="entry name" value="ABC_transporter-like_CS"/>
</dbReference>
<keyword evidence="12" id="KW-1185">Reference proteome</keyword>
<dbReference type="PANTHER" id="PTHR48042">
    <property type="entry name" value="ABC TRANSPORTER G FAMILY MEMBER 11"/>
    <property type="match status" value="1"/>
</dbReference>
<keyword evidence="7 9" id="KW-1133">Transmembrane helix</keyword>
<keyword evidence="8 9" id="KW-0472">Membrane</keyword>
<evidence type="ECO:0000256" key="4">
    <source>
        <dbReference type="ARBA" id="ARBA00022692"/>
    </source>
</evidence>
<comment type="caution">
    <text evidence="11">The sequence shown here is derived from an EMBL/GenBank/DDBJ whole genome shotgun (WGS) entry which is preliminary data.</text>
</comment>
<dbReference type="PROSITE" id="PS00211">
    <property type="entry name" value="ABC_TRANSPORTER_1"/>
    <property type="match status" value="1"/>
</dbReference>
<accession>A0AAV9NQY3</accession>
<proteinExistence type="inferred from homology"/>
<dbReference type="SUPFAM" id="SSF52540">
    <property type="entry name" value="P-loop containing nucleoside triphosphate hydrolases"/>
    <property type="match status" value="1"/>
</dbReference>
<feature type="domain" description="ABC transporter" evidence="10">
    <location>
        <begin position="22"/>
        <end position="266"/>
    </location>
</feature>
<keyword evidence="5" id="KW-0547">Nucleotide-binding</keyword>
<dbReference type="Proteomes" id="UP001358417">
    <property type="component" value="Unassembled WGS sequence"/>
</dbReference>
<evidence type="ECO:0000256" key="1">
    <source>
        <dbReference type="ARBA" id="ARBA00004141"/>
    </source>
</evidence>
<feature type="transmembrane region" description="Helical" evidence="9">
    <location>
        <begin position="594"/>
        <end position="617"/>
    </location>
</feature>
<dbReference type="GO" id="GO:0140359">
    <property type="term" value="F:ABC-type transporter activity"/>
    <property type="evidence" value="ECO:0007669"/>
    <property type="project" value="InterPro"/>
</dbReference>
<dbReference type="AlphaFoldDB" id="A0AAV9NQY3"/>
<protein>
    <recommendedName>
        <fullName evidence="10">ABC transporter domain-containing protein</fullName>
    </recommendedName>
</protein>
<feature type="transmembrane region" description="Helical" evidence="9">
    <location>
        <begin position="386"/>
        <end position="409"/>
    </location>
</feature>
<dbReference type="GeneID" id="89976239"/>
<dbReference type="InterPro" id="IPR052215">
    <property type="entry name" value="Plant_ABCG"/>
</dbReference>
<comment type="subcellular location">
    <subcellularLocation>
        <location evidence="1">Membrane</location>
        <topology evidence="1">Multi-pass membrane protein</topology>
    </subcellularLocation>
</comment>
<dbReference type="PROSITE" id="PS50893">
    <property type="entry name" value="ABC_TRANSPORTER_2"/>
    <property type="match status" value="1"/>
</dbReference>
<evidence type="ECO:0000256" key="6">
    <source>
        <dbReference type="ARBA" id="ARBA00022840"/>
    </source>
</evidence>
<dbReference type="InterPro" id="IPR003593">
    <property type="entry name" value="AAA+_ATPase"/>
</dbReference>
<feature type="transmembrane region" description="Helical" evidence="9">
    <location>
        <begin position="429"/>
        <end position="453"/>
    </location>
</feature>
<keyword evidence="4 9" id="KW-0812">Transmembrane</keyword>
<dbReference type="Pfam" id="PF19055">
    <property type="entry name" value="ABC2_membrane_7"/>
    <property type="match status" value="1"/>
</dbReference>
<feature type="transmembrane region" description="Helical" evidence="9">
    <location>
        <begin position="492"/>
        <end position="515"/>
    </location>
</feature>
<dbReference type="InterPro" id="IPR003439">
    <property type="entry name" value="ABC_transporter-like_ATP-bd"/>
</dbReference>
<evidence type="ECO:0000313" key="11">
    <source>
        <dbReference type="EMBL" id="KAK5061530.1"/>
    </source>
</evidence>
<name>A0AAV9NQY3_9EURO</name>
<dbReference type="PANTHER" id="PTHR48042:SF11">
    <property type="entry name" value="ABC TRANSPORTER G FAMILY MEMBER 11"/>
    <property type="match status" value="1"/>
</dbReference>
<dbReference type="Pfam" id="PF00005">
    <property type="entry name" value="ABC_tran"/>
    <property type="match status" value="1"/>
</dbReference>
<reference evidence="11 12" key="1">
    <citation type="submission" date="2023-08" db="EMBL/GenBank/DDBJ databases">
        <title>Black Yeasts Isolated from many extreme environments.</title>
        <authorList>
            <person name="Coleine C."/>
            <person name="Stajich J.E."/>
            <person name="Selbmann L."/>
        </authorList>
    </citation>
    <scope>NUCLEOTIDE SEQUENCE [LARGE SCALE GENOMIC DNA]</scope>
    <source>
        <strain evidence="11 12">CCFEE 5792</strain>
    </source>
</reference>
<dbReference type="GO" id="GO:0005524">
    <property type="term" value="F:ATP binding"/>
    <property type="evidence" value="ECO:0007669"/>
    <property type="project" value="UniProtKB-KW"/>
</dbReference>
<organism evidence="11 12">
    <name type="scientific">Exophiala bonariae</name>
    <dbReference type="NCBI Taxonomy" id="1690606"/>
    <lineage>
        <taxon>Eukaryota</taxon>
        <taxon>Fungi</taxon>
        <taxon>Dikarya</taxon>
        <taxon>Ascomycota</taxon>
        <taxon>Pezizomycotina</taxon>
        <taxon>Eurotiomycetes</taxon>
        <taxon>Chaetothyriomycetidae</taxon>
        <taxon>Chaetothyriales</taxon>
        <taxon>Herpotrichiellaceae</taxon>
        <taxon>Exophiala</taxon>
    </lineage>
</organism>
<dbReference type="Pfam" id="PF01061">
    <property type="entry name" value="ABC2_membrane"/>
    <property type="match status" value="1"/>
</dbReference>
<evidence type="ECO:0000256" key="2">
    <source>
        <dbReference type="ARBA" id="ARBA00005814"/>
    </source>
</evidence>
<dbReference type="EMBL" id="JAVRRD010000003">
    <property type="protein sequence ID" value="KAK5061530.1"/>
    <property type="molecule type" value="Genomic_DNA"/>
</dbReference>
<gene>
    <name evidence="11" type="ORF">LTR84_008074</name>
</gene>
<evidence type="ECO:0000259" key="10">
    <source>
        <dbReference type="PROSITE" id="PS50893"/>
    </source>
</evidence>
<dbReference type="RefSeq" id="XP_064710627.1">
    <property type="nucleotide sequence ID" value="XM_064851624.1"/>
</dbReference>
<dbReference type="GO" id="GO:0016020">
    <property type="term" value="C:membrane"/>
    <property type="evidence" value="ECO:0007669"/>
    <property type="project" value="UniProtKB-SubCell"/>
</dbReference>
<dbReference type="InterPro" id="IPR013525">
    <property type="entry name" value="ABC2_TM"/>
</dbReference>
<evidence type="ECO:0000256" key="5">
    <source>
        <dbReference type="ARBA" id="ARBA00022741"/>
    </source>
</evidence>
<keyword evidence="3" id="KW-0813">Transport</keyword>
<evidence type="ECO:0000256" key="7">
    <source>
        <dbReference type="ARBA" id="ARBA00022989"/>
    </source>
</evidence>
<dbReference type="SMART" id="SM00382">
    <property type="entry name" value="AAA"/>
    <property type="match status" value="1"/>
</dbReference>
<comment type="similarity">
    <text evidence="2">Belongs to the ABC transporter superfamily. ABCG family. Eye pigment precursor importer (TC 3.A.1.204) subfamily.</text>
</comment>
<evidence type="ECO:0000256" key="8">
    <source>
        <dbReference type="ARBA" id="ARBA00023136"/>
    </source>
</evidence>
<dbReference type="Gene3D" id="3.40.50.300">
    <property type="entry name" value="P-loop containing nucleotide triphosphate hydrolases"/>
    <property type="match status" value="1"/>
</dbReference>
<keyword evidence="6" id="KW-0067">ATP-binding</keyword>
<dbReference type="CDD" id="cd03213">
    <property type="entry name" value="ABCG_EPDR"/>
    <property type="match status" value="1"/>
</dbReference>